<dbReference type="Proteomes" id="UP000670152">
    <property type="component" value="Unassembled WGS sequence"/>
</dbReference>
<proteinExistence type="predicted"/>
<dbReference type="EMBL" id="JAANIB010008406">
    <property type="protein sequence ID" value="KAG5323754.1"/>
    <property type="molecule type" value="Genomic_DNA"/>
</dbReference>
<dbReference type="Pfam" id="PF05018">
    <property type="entry name" value="CFA20_dom"/>
    <property type="match status" value="1"/>
</dbReference>
<protein>
    <submittedName>
        <fullName evidence="2">CFA20 protein</fullName>
    </submittedName>
</protein>
<dbReference type="PANTHER" id="PTHR12458">
    <property type="entry name" value="ORF PROTEIN"/>
    <property type="match status" value="1"/>
</dbReference>
<feature type="non-terminal residue" evidence="2">
    <location>
        <position position="215"/>
    </location>
</feature>
<reference evidence="2 3" key="1">
    <citation type="submission" date="2020-02" db="EMBL/GenBank/DDBJ databases">
        <title>Relaxed selection underlies rapid genomic changes in the transitions from sociality to social parasitism in ants.</title>
        <authorList>
            <person name="Bi X."/>
        </authorList>
    </citation>
    <scope>NUCLEOTIDE SEQUENCE [LARGE SCALE GENOMIC DNA]</scope>
    <source>
        <strain evidence="2">BGI-DK2014b</strain>
        <tissue evidence="2">Whole body</tissue>
    </source>
</reference>
<dbReference type="InterPro" id="IPR040441">
    <property type="entry name" value="CFA20/CFAP20DC"/>
</dbReference>
<keyword evidence="3" id="KW-1185">Reference proteome</keyword>
<name>A0A836FB23_9HYME</name>
<feature type="domain" description="CFA20" evidence="1">
    <location>
        <begin position="26"/>
        <end position="134"/>
    </location>
</feature>
<evidence type="ECO:0000313" key="3">
    <source>
        <dbReference type="Proteomes" id="UP000670152"/>
    </source>
</evidence>
<accession>A0A836FB23</accession>
<dbReference type="InterPro" id="IPR007714">
    <property type="entry name" value="CFA20_dom"/>
</dbReference>
<feature type="non-terminal residue" evidence="2">
    <location>
        <position position="1"/>
    </location>
</feature>
<dbReference type="OrthoDB" id="7698751at2759"/>
<comment type="caution">
    <text evidence="2">The sequence shown here is derived from an EMBL/GenBank/DDBJ whole genome shotgun (WGS) entry which is preliminary data.</text>
</comment>
<organism evidence="2 3">
    <name type="scientific">Acromyrmex heyeri</name>
    <dbReference type="NCBI Taxonomy" id="230685"/>
    <lineage>
        <taxon>Eukaryota</taxon>
        <taxon>Metazoa</taxon>
        <taxon>Ecdysozoa</taxon>
        <taxon>Arthropoda</taxon>
        <taxon>Hexapoda</taxon>
        <taxon>Insecta</taxon>
        <taxon>Pterygota</taxon>
        <taxon>Neoptera</taxon>
        <taxon>Endopterygota</taxon>
        <taxon>Hymenoptera</taxon>
        <taxon>Apocrita</taxon>
        <taxon>Aculeata</taxon>
        <taxon>Formicoidea</taxon>
        <taxon>Formicidae</taxon>
        <taxon>Myrmicinae</taxon>
        <taxon>Acromyrmex</taxon>
    </lineage>
</organism>
<evidence type="ECO:0000313" key="2">
    <source>
        <dbReference type="EMBL" id="KAG5323754.1"/>
    </source>
</evidence>
<evidence type="ECO:0000259" key="1">
    <source>
        <dbReference type="Pfam" id="PF05018"/>
    </source>
</evidence>
<dbReference type="AlphaFoldDB" id="A0A836FB23"/>
<gene>
    <name evidence="2" type="primary">Cfap20_0</name>
    <name evidence="2" type="ORF">G6Z77_0002761</name>
</gene>
<sequence>MTKSVLNTPVLISLIVKNLNLWFKLEVQYLNNDSLLLIHMKIIDKQQYRRRFSFMTYNVGKLPSINASIACIPLRLDDCWNFLEINFQTLCHQVYKTDYEALQRVTIYQNCHLRRVYLQNRHYNDDELYQTFFNMYMLKQGITFIEKSCQTGDCYTGKNNSMTPKFKVDAMGFSSSFKADDKSTASRLRSLVSIEEDAENLNENVRTGRNDKACI</sequence>